<dbReference type="EMBL" id="MUJZ01001749">
    <property type="protein sequence ID" value="OTF83877.1"/>
    <property type="molecule type" value="Genomic_DNA"/>
</dbReference>
<evidence type="ECO:0000313" key="2">
    <source>
        <dbReference type="EMBL" id="OTF83877.1"/>
    </source>
</evidence>
<protein>
    <submittedName>
        <fullName evidence="2">Uncharacterized protein</fullName>
    </submittedName>
</protein>
<reference evidence="2 3" key="1">
    <citation type="submission" date="2017-03" db="EMBL/GenBank/DDBJ databases">
        <title>Genome Survey of Euroglyphus maynei.</title>
        <authorList>
            <person name="Arlian L.G."/>
            <person name="Morgan M.S."/>
            <person name="Rider S.D."/>
        </authorList>
    </citation>
    <scope>NUCLEOTIDE SEQUENCE [LARGE SCALE GENOMIC DNA]</scope>
    <source>
        <strain evidence="2">Arlian Lab</strain>
        <tissue evidence="2">Whole body</tissue>
    </source>
</reference>
<dbReference type="OrthoDB" id="6521580at2759"/>
<organism evidence="2 3">
    <name type="scientific">Euroglyphus maynei</name>
    <name type="common">Mayne's house dust mite</name>
    <dbReference type="NCBI Taxonomy" id="6958"/>
    <lineage>
        <taxon>Eukaryota</taxon>
        <taxon>Metazoa</taxon>
        <taxon>Ecdysozoa</taxon>
        <taxon>Arthropoda</taxon>
        <taxon>Chelicerata</taxon>
        <taxon>Arachnida</taxon>
        <taxon>Acari</taxon>
        <taxon>Acariformes</taxon>
        <taxon>Sarcoptiformes</taxon>
        <taxon>Astigmata</taxon>
        <taxon>Psoroptidia</taxon>
        <taxon>Analgoidea</taxon>
        <taxon>Pyroglyphidae</taxon>
        <taxon>Pyroglyphinae</taxon>
        <taxon>Euroglyphus</taxon>
    </lineage>
</organism>
<gene>
    <name evidence="2" type="ORF">BLA29_012542</name>
</gene>
<keyword evidence="3" id="KW-1185">Reference proteome</keyword>
<sequence length="79" mass="9286">MAAKKLDDYNEYNQIDWNIRYSFGLDEYFALALCLILGSRGLYALIDRSYWNDSERQMYLGSFFGPYGAHPFHIETLCL</sequence>
<dbReference type="AlphaFoldDB" id="A0A1Y3BUY4"/>
<name>A0A1Y3BUY4_EURMA</name>
<evidence type="ECO:0000256" key="1">
    <source>
        <dbReference type="SAM" id="Phobius"/>
    </source>
</evidence>
<keyword evidence="1" id="KW-0812">Transmembrane</keyword>
<keyword evidence="1" id="KW-1133">Transmembrane helix</keyword>
<keyword evidence="1" id="KW-0472">Membrane</keyword>
<evidence type="ECO:0000313" key="3">
    <source>
        <dbReference type="Proteomes" id="UP000194236"/>
    </source>
</evidence>
<accession>A0A1Y3BUY4</accession>
<feature type="non-terminal residue" evidence="2">
    <location>
        <position position="79"/>
    </location>
</feature>
<feature type="transmembrane region" description="Helical" evidence="1">
    <location>
        <begin position="28"/>
        <end position="46"/>
    </location>
</feature>
<proteinExistence type="predicted"/>
<comment type="caution">
    <text evidence="2">The sequence shown here is derived from an EMBL/GenBank/DDBJ whole genome shotgun (WGS) entry which is preliminary data.</text>
</comment>
<dbReference type="Proteomes" id="UP000194236">
    <property type="component" value="Unassembled WGS sequence"/>
</dbReference>